<sequence>MRNMQKWGGSQNLGLIGPKWKSQWKVEELAKGKSAAELGHPDLGGLSKRKTLGNSSGFPKKTVLPKFWHWIALFKGSLLPRSSVAHPSRRLDYHLLLRKLGGITSDFGGPTRRLSWWTQFMVLSSTAGVRRLDLSCFLGINHESHACNDIEFEPKLLPQAQPSIETRLNRVLVHQVKTLDITTDCSHAIQLSLCQAPGGGRGASTTWYRPEAYMHAYFLLSECRSFSQK</sequence>
<name>A0AAD7MLN2_9AGAR</name>
<evidence type="ECO:0000313" key="2">
    <source>
        <dbReference type="Proteomes" id="UP001215598"/>
    </source>
</evidence>
<dbReference type="AlphaFoldDB" id="A0AAD7MLN2"/>
<gene>
    <name evidence="1" type="ORF">B0H16DRAFT_1473362</name>
</gene>
<accession>A0AAD7MLN2</accession>
<keyword evidence="2" id="KW-1185">Reference proteome</keyword>
<comment type="caution">
    <text evidence="1">The sequence shown here is derived from an EMBL/GenBank/DDBJ whole genome shotgun (WGS) entry which is preliminary data.</text>
</comment>
<dbReference type="Proteomes" id="UP001215598">
    <property type="component" value="Unassembled WGS sequence"/>
</dbReference>
<dbReference type="EMBL" id="JARKIB010000220">
    <property type="protein sequence ID" value="KAJ7722374.1"/>
    <property type="molecule type" value="Genomic_DNA"/>
</dbReference>
<reference evidence="1" key="1">
    <citation type="submission" date="2023-03" db="EMBL/GenBank/DDBJ databases">
        <title>Massive genome expansion in bonnet fungi (Mycena s.s.) driven by repeated elements and novel gene families across ecological guilds.</title>
        <authorList>
            <consortium name="Lawrence Berkeley National Laboratory"/>
            <person name="Harder C.B."/>
            <person name="Miyauchi S."/>
            <person name="Viragh M."/>
            <person name="Kuo A."/>
            <person name="Thoen E."/>
            <person name="Andreopoulos B."/>
            <person name="Lu D."/>
            <person name="Skrede I."/>
            <person name="Drula E."/>
            <person name="Henrissat B."/>
            <person name="Morin E."/>
            <person name="Kohler A."/>
            <person name="Barry K."/>
            <person name="LaButti K."/>
            <person name="Morin E."/>
            <person name="Salamov A."/>
            <person name="Lipzen A."/>
            <person name="Mereny Z."/>
            <person name="Hegedus B."/>
            <person name="Baldrian P."/>
            <person name="Stursova M."/>
            <person name="Weitz H."/>
            <person name="Taylor A."/>
            <person name="Grigoriev I.V."/>
            <person name="Nagy L.G."/>
            <person name="Martin F."/>
            <person name="Kauserud H."/>
        </authorList>
    </citation>
    <scope>NUCLEOTIDE SEQUENCE</scope>
    <source>
        <strain evidence="1">CBHHK182m</strain>
    </source>
</reference>
<organism evidence="1 2">
    <name type="scientific">Mycena metata</name>
    <dbReference type="NCBI Taxonomy" id="1033252"/>
    <lineage>
        <taxon>Eukaryota</taxon>
        <taxon>Fungi</taxon>
        <taxon>Dikarya</taxon>
        <taxon>Basidiomycota</taxon>
        <taxon>Agaricomycotina</taxon>
        <taxon>Agaricomycetes</taxon>
        <taxon>Agaricomycetidae</taxon>
        <taxon>Agaricales</taxon>
        <taxon>Marasmiineae</taxon>
        <taxon>Mycenaceae</taxon>
        <taxon>Mycena</taxon>
    </lineage>
</organism>
<proteinExistence type="predicted"/>
<protein>
    <submittedName>
        <fullName evidence="1">Uncharacterized protein</fullName>
    </submittedName>
</protein>
<evidence type="ECO:0000313" key="1">
    <source>
        <dbReference type="EMBL" id="KAJ7722374.1"/>
    </source>
</evidence>